<evidence type="ECO:0000256" key="2">
    <source>
        <dbReference type="ARBA" id="ARBA00022835"/>
    </source>
</evidence>
<dbReference type="PANTHER" id="PTHR12686:SF8">
    <property type="entry name" value="EXOSOME COMPLEX COMPONENT CSL4"/>
    <property type="match status" value="1"/>
</dbReference>
<dbReference type="EnsemblMetazoa" id="CJA12653a.1">
    <property type="protein sequence ID" value="CJA12653a.1"/>
    <property type="gene ID" value="WBGene00131857"/>
</dbReference>
<organism evidence="4 5">
    <name type="scientific">Caenorhabditis japonica</name>
    <dbReference type="NCBI Taxonomy" id="281687"/>
    <lineage>
        <taxon>Eukaryota</taxon>
        <taxon>Metazoa</taxon>
        <taxon>Ecdysozoa</taxon>
        <taxon>Nematoda</taxon>
        <taxon>Chromadorea</taxon>
        <taxon>Rhabditida</taxon>
        <taxon>Rhabditina</taxon>
        <taxon>Rhabditomorpha</taxon>
        <taxon>Rhabditoidea</taxon>
        <taxon>Rhabditidae</taxon>
        <taxon>Peloderinae</taxon>
        <taxon>Caenorhabditis</taxon>
    </lineage>
</organism>
<reference evidence="4" key="2">
    <citation type="submission" date="2022-06" db="UniProtKB">
        <authorList>
            <consortium name="EnsemblMetazoa"/>
        </authorList>
    </citation>
    <scope>IDENTIFICATION</scope>
    <source>
        <strain evidence="4">DF5081</strain>
    </source>
</reference>
<dbReference type="SUPFAM" id="SSF110324">
    <property type="entry name" value="Ribosomal L27 protein-like"/>
    <property type="match status" value="1"/>
</dbReference>
<dbReference type="Proteomes" id="UP000005237">
    <property type="component" value="Unassembled WGS sequence"/>
</dbReference>
<protein>
    <submittedName>
        <fullName evidence="4">ECR1_N domain-containing protein</fullName>
    </submittedName>
</protein>
<dbReference type="InterPro" id="IPR025721">
    <property type="entry name" value="Exosome_cplx_N_dom"/>
</dbReference>
<dbReference type="Gene3D" id="2.40.50.140">
    <property type="entry name" value="Nucleic acid-binding proteins"/>
    <property type="match status" value="1"/>
</dbReference>
<feature type="domain" description="Exosome complex component N-terminal" evidence="3">
    <location>
        <begin position="6"/>
        <end position="43"/>
    </location>
</feature>
<dbReference type="InterPro" id="IPR012340">
    <property type="entry name" value="NA-bd_OB-fold"/>
</dbReference>
<dbReference type="GO" id="GO:0006396">
    <property type="term" value="P:RNA processing"/>
    <property type="evidence" value="ECO:0007669"/>
    <property type="project" value="InterPro"/>
</dbReference>
<dbReference type="GO" id="GO:0005737">
    <property type="term" value="C:cytoplasm"/>
    <property type="evidence" value="ECO:0007669"/>
    <property type="project" value="TreeGrafter"/>
</dbReference>
<dbReference type="Pfam" id="PF14382">
    <property type="entry name" value="ECR1_N"/>
    <property type="match status" value="1"/>
</dbReference>
<sequence>MVSGTLVAPGDKVLDTIGDYRMGKGLYEANRRIFATVAGYVNVYAFRDKSESLVQVIEVRRSEDQLDNELLPFNGAVVTAKVMAVGLRFAKCDIISIGDKVYKKRFSALLPKKKLRPLEPEL</sequence>
<reference evidence="5" key="1">
    <citation type="submission" date="2010-08" db="EMBL/GenBank/DDBJ databases">
        <authorList>
            <consortium name="Caenorhabditis japonica Sequencing Consortium"/>
            <person name="Wilson R.K."/>
        </authorList>
    </citation>
    <scope>NUCLEOTIDE SEQUENCE [LARGE SCALE GENOMIC DNA]</scope>
    <source>
        <strain evidence="5">DF5081</strain>
    </source>
</reference>
<evidence type="ECO:0000313" key="4">
    <source>
        <dbReference type="EnsemblMetazoa" id="CJA12653a.1"/>
    </source>
</evidence>
<keyword evidence="5" id="KW-1185">Reference proteome</keyword>
<accession>A0A8R1DUI9</accession>
<evidence type="ECO:0000259" key="3">
    <source>
        <dbReference type="Pfam" id="PF14382"/>
    </source>
</evidence>
<dbReference type="PANTHER" id="PTHR12686">
    <property type="entry name" value="3'-5' EXORIBONUCLEASE CSL4-RELATED"/>
    <property type="match status" value="1"/>
</dbReference>
<dbReference type="GO" id="GO:0005730">
    <property type="term" value="C:nucleolus"/>
    <property type="evidence" value="ECO:0007669"/>
    <property type="project" value="UniProtKB-SubCell"/>
</dbReference>
<evidence type="ECO:0000256" key="1">
    <source>
        <dbReference type="ARBA" id="ARBA00004604"/>
    </source>
</evidence>
<keyword evidence="2" id="KW-0271">Exosome</keyword>
<dbReference type="Gene3D" id="2.40.50.100">
    <property type="match status" value="1"/>
</dbReference>
<dbReference type="AlphaFoldDB" id="A0A8R1DUI9"/>
<dbReference type="InterPro" id="IPR039771">
    <property type="entry name" value="Csl4"/>
</dbReference>
<dbReference type="GO" id="GO:0000176">
    <property type="term" value="C:nuclear exosome (RNase complex)"/>
    <property type="evidence" value="ECO:0007669"/>
    <property type="project" value="TreeGrafter"/>
</dbReference>
<comment type="subcellular location">
    <subcellularLocation>
        <location evidence="1">Nucleus</location>
        <location evidence="1">Nucleolus</location>
    </subcellularLocation>
</comment>
<evidence type="ECO:0000313" key="5">
    <source>
        <dbReference type="Proteomes" id="UP000005237"/>
    </source>
</evidence>
<name>A0A8R1DUI9_CAEJA</name>
<proteinExistence type="predicted"/>